<feature type="transmembrane region" description="Helical" evidence="9">
    <location>
        <begin position="6"/>
        <end position="32"/>
    </location>
</feature>
<feature type="domain" description="G-protein coupled receptors family 1 profile" evidence="10">
    <location>
        <begin position="23"/>
        <end position="324"/>
    </location>
</feature>
<dbReference type="PANTHER" id="PTHR24229">
    <property type="entry name" value="NEUROPEPTIDES RECEPTOR"/>
    <property type="match status" value="1"/>
</dbReference>
<evidence type="ECO:0000256" key="9">
    <source>
        <dbReference type="SAM" id="Phobius"/>
    </source>
</evidence>
<evidence type="ECO:0000313" key="12">
    <source>
        <dbReference type="Proteomes" id="UP001642483"/>
    </source>
</evidence>
<organism evidence="11 12">
    <name type="scientific">Clavelina lepadiformis</name>
    <name type="common">Light-bulb sea squirt</name>
    <name type="synonym">Ascidia lepadiformis</name>
    <dbReference type="NCBI Taxonomy" id="159417"/>
    <lineage>
        <taxon>Eukaryota</taxon>
        <taxon>Metazoa</taxon>
        <taxon>Chordata</taxon>
        <taxon>Tunicata</taxon>
        <taxon>Ascidiacea</taxon>
        <taxon>Aplousobranchia</taxon>
        <taxon>Clavelinidae</taxon>
        <taxon>Clavelina</taxon>
    </lineage>
</organism>
<name>A0ABP0FNV6_CLALP</name>
<evidence type="ECO:0000256" key="5">
    <source>
        <dbReference type="ARBA" id="ARBA00023040"/>
    </source>
</evidence>
<evidence type="ECO:0000256" key="6">
    <source>
        <dbReference type="ARBA" id="ARBA00023136"/>
    </source>
</evidence>
<keyword evidence="6 9" id="KW-0472">Membrane</keyword>
<feature type="transmembrane region" description="Helical" evidence="9">
    <location>
        <begin position="266"/>
        <end position="287"/>
    </location>
</feature>
<dbReference type="SUPFAM" id="SSF81321">
    <property type="entry name" value="Family A G protein-coupled receptor-like"/>
    <property type="match status" value="1"/>
</dbReference>
<dbReference type="InterPro" id="IPR000276">
    <property type="entry name" value="GPCR_Rhodpsn"/>
</dbReference>
<evidence type="ECO:0000313" key="11">
    <source>
        <dbReference type="EMBL" id="CAK8680122.1"/>
    </source>
</evidence>
<dbReference type="Proteomes" id="UP001642483">
    <property type="component" value="Unassembled WGS sequence"/>
</dbReference>
<feature type="transmembrane region" description="Helical" evidence="9">
    <location>
        <begin position="44"/>
        <end position="62"/>
    </location>
</feature>
<feature type="transmembrane region" description="Helical" evidence="9">
    <location>
        <begin position="222"/>
        <end position="245"/>
    </location>
</feature>
<evidence type="ECO:0000256" key="4">
    <source>
        <dbReference type="ARBA" id="ARBA00022989"/>
    </source>
</evidence>
<dbReference type="PRINTS" id="PR00237">
    <property type="entry name" value="GPCRRHODOPSN"/>
</dbReference>
<dbReference type="Gene3D" id="1.20.1070.10">
    <property type="entry name" value="Rhodopsin 7-helix transmembrane proteins"/>
    <property type="match status" value="1"/>
</dbReference>
<evidence type="ECO:0000256" key="7">
    <source>
        <dbReference type="ARBA" id="ARBA00023170"/>
    </source>
</evidence>
<evidence type="ECO:0000256" key="1">
    <source>
        <dbReference type="ARBA" id="ARBA00004651"/>
    </source>
</evidence>
<keyword evidence="4 9" id="KW-1133">Transmembrane helix</keyword>
<evidence type="ECO:0000259" key="10">
    <source>
        <dbReference type="PROSITE" id="PS50262"/>
    </source>
</evidence>
<keyword evidence="8" id="KW-0807">Transducer</keyword>
<dbReference type="PANTHER" id="PTHR24229:SF80">
    <property type="entry name" value="MELANIN-CONCENTRATING HORMONE RECEPTOR 1-LIKE"/>
    <property type="match status" value="1"/>
</dbReference>
<feature type="transmembrane region" description="Helical" evidence="9">
    <location>
        <begin position="122"/>
        <end position="143"/>
    </location>
</feature>
<dbReference type="PROSITE" id="PS50262">
    <property type="entry name" value="G_PROTEIN_RECEP_F1_2"/>
    <property type="match status" value="1"/>
</dbReference>
<comment type="subcellular location">
    <subcellularLocation>
        <location evidence="1">Cell membrane</location>
        <topology evidence="1">Multi-pass membrane protein</topology>
    </subcellularLocation>
</comment>
<evidence type="ECO:0000256" key="2">
    <source>
        <dbReference type="ARBA" id="ARBA00022475"/>
    </source>
</evidence>
<evidence type="ECO:0000256" key="3">
    <source>
        <dbReference type="ARBA" id="ARBA00022692"/>
    </source>
</evidence>
<keyword evidence="5" id="KW-0297">G-protein coupled receptor</keyword>
<gene>
    <name evidence="11" type="ORF">CVLEPA_LOCUS10408</name>
</gene>
<keyword evidence="3 9" id="KW-0812">Transmembrane</keyword>
<dbReference type="InterPro" id="IPR017452">
    <property type="entry name" value="GPCR_Rhodpsn_7TM"/>
</dbReference>
<protein>
    <recommendedName>
        <fullName evidence="10">G-protein coupled receptors family 1 profile domain-containing protein</fullName>
    </recommendedName>
</protein>
<evidence type="ECO:0000256" key="8">
    <source>
        <dbReference type="ARBA" id="ARBA00023224"/>
    </source>
</evidence>
<keyword evidence="2" id="KW-1003">Cell membrane</keyword>
<accession>A0ABP0FNV6</accession>
<reference evidence="11 12" key="1">
    <citation type="submission" date="2024-02" db="EMBL/GenBank/DDBJ databases">
        <authorList>
            <person name="Daric V."/>
            <person name="Darras S."/>
        </authorList>
    </citation>
    <scope>NUCLEOTIDE SEQUENCE [LARGE SCALE GENOMIC DNA]</scope>
</reference>
<feature type="transmembrane region" description="Helical" evidence="9">
    <location>
        <begin position="307"/>
        <end position="327"/>
    </location>
</feature>
<feature type="transmembrane region" description="Helical" evidence="9">
    <location>
        <begin position="82"/>
        <end position="102"/>
    </location>
</feature>
<proteinExistence type="predicted"/>
<dbReference type="EMBL" id="CAWYQH010000068">
    <property type="protein sequence ID" value="CAK8680122.1"/>
    <property type="molecule type" value="Genomic_DNA"/>
</dbReference>
<dbReference type="Pfam" id="PF00001">
    <property type="entry name" value="7tm_1"/>
    <property type="match status" value="2"/>
</dbReference>
<keyword evidence="7" id="KW-0675">Receptor</keyword>
<keyword evidence="12" id="KW-1185">Reference proteome</keyword>
<sequence>MAFFSGYGIGVTMFCISSFGLIGNCLVIFVLLRQWQKWTIPLSYVFNLAVADAALMLAIPFWGHFYIKSGVWESGLVMCKIAFSIGAESMTASILFVVAMSIDRLVAVVRPFKLDRFRTRKVTLLVFAVIWSITLGIFVYLLVETTTVEQFPSAFNYSCNFLNEQPTHQPGSDQSTAAPMNASQSSATALITVNTLGCSFGTYSAFHNTNIANLKIRGQNHLLSFIGAFLIPLVVVSACYITILVHVKQKTIGKTKRLGKVTKLSAAIIITFFVGWLPMQVLNLYSFLSTNLQLLPYCGQYFDLLNGISLCLAWSTSCINPFLYGFLRSDFQKTTCEIFRKLFRFSNHKVAQEGTHSENT</sequence>
<comment type="caution">
    <text evidence="11">The sequence shown here is derived from an EMBL/GenBank/DDBJ whole genome shotgun (WGS) entry which is preliminary data.</text>
</comment>